<dbReference type="InterPro" id="IPR006634">
    <property type="entry name" value="TLC-dom"/>
</dbReference>
<accession>A0ABQ6M880</accession>
<evidence type="ECO:0000256" key="4">
    <source>
        <dbReference type="ARBA" id="ARBA00023136"/>
    </source>
</evidence>
<keyword evidence="2 5" id="KW-0812">Transmembrane</keyword>
<feature type="transmembrane region" description="Helical" evidence="5">
    <location>
        <begin position="150"/>
        <end position="170"/>
    </location>
</feature>
<evidence type="ECO:0000256" key="5">
    <source>
        <dbReference type="SAM" id="Phobius"/>
    </source>
</evidence>
<comment type="subcellular location">
    <subcellularLocation>
        <location evidence="1">Membrane</location>
        <topology evidence="1">Multi-pass membrane protein</topology>
    </subcellularLocation>
</comment>
<feature type="transmembrane region" description="Helical" evidence="5">
    <location>
        <begin position="103"/>
        <end position="129"/>
    </location>
</feature>
<reference evidence="7 8" key="1">
    <citation type="journal article" date="2023" name="Commun. Biol.">
        <title>Genome analysis of Parmales, the sister group of diatoms, reveals the evolutionary specialization of diatoms from phago-mixotrophs to photoautotrophs.</title>
        <authorList>
            <person name="Ban H."/>
            <person name="Sato S."/>
            <person name="Yoshikawa S."/>
            <person name="Yamada K."/>
            <person name="Nakamura Y."/>
            <person name="Ichinomiya M."/>
            <person name="Sato N."/>
            <person name="Blanc-Mathieu R."/>
            <person name="Endo H."/>
            <person name="Kuwata A."/>
            <person name="Ogata H."/>
        </authorList>
    </citation>
    <scope>NUCLEOTIDE SEQUENCE [LARGE SCALE GENOMIC DNA]</scope>
</reference>
<evidence type="ECO:0000313" key="7">
    <source>
        <dbReference type="EMBL" id="GMI21434.1"/>
    </source>
</evidence>
<comment type="caution">
    <text evidence="7">The sequence shown here is derived from an EMBL/GenBank/DDBJ whole genome shotgun (WGS) entry which is preliminary data.</text>
</comment>
<keyword evidence="8" id="KW-1185">Reference proteome</keyword>
<dbReference type="InterPro" id="IPR050846">
    <property type="entry name" value="TLCD"/>
</dbReference>
<protein>
    <recommendedName>
        <fullName evidence="6">TLC domain-containing protein</fullName>
    </recommendedName>
</protein>
<gene>
    <name evidence="7" type="ORF">TeGR_g14572</name>
</gene>
<evidence type="ECO:0000256" key="3">
    <source>
        <dbReference type="ARBA" id="ARBA00022989"/>
    </source>
</evidence>
<name>A0ABQ6M880_9STRA</name>
<evidence type="ECO:0000259" key="6">
    <source>
        <dbReference type="Pfam" id="PF03798"/>
    </source>
</evidence>
<feature type="transmembrane region" description="Helical" evidence="5">
    <location>
        <begin position="62"/>
        <end position="83"/>
    </location>
</feature>
<keyword evidence="3 5" id="KW-1133">Transmembrane helix</keyword>
<keyword evidence="4 5" id="KW-0472">Membrane</keyword>
<organism evidence="7 8">
    <name type="scientific">Tetraparma gracilis</name>
    <dbReference type="NCBI Taxonomy" id="2962635"/>
    <lineage>
        <taxon>Eukaryota</taxon>
        <taxon>Sar</taxon>
        <taxon>Stramenopiles</taxon>
        <taxon>Ochrophyta</taxon>
        <taxon>Bolidophyceae</taxon>
        <taxon>Parmales</taxon>
        <taxon>Triparmaceae</taxon>
        <taxon>Tetraparma</taxon>
    </lineage>
</organism>
<evidence type="ECO:0000313" key="8">
    <source>
        <dbReference type="Proteomes" id="UP001165060"/>
    </source>
</evidence>
<dbReference type="PANTHER" id="PTHR13439:SF4">
    <property type="entry name" value="TLC DOMAIN-CONTAINING PROTEIN"/>
    <property type="match status" value="1"/>
</dbReference>
<proteinExistence type="predicted"/>
<dbReference type="Proteomes" id="UP001165060">
    <property type="component" value="Unassembled WGS sequence"/>
</dbReference>
<evidence type="ECO:0000256" key="2">
    <source>
        <dbReference type="ARBA" id="ARBA00022692"/>
    </source>
</evidence>
<feature type="domain" description="TLC" evidence="6">
    <location>
        <begin position="13"/>
        <end position="172"/>
    </location>
</feature>
<feature type="transmembrane region" description="Helical" evidence="5">
    <location>
        <begin position="32"/>
        <end position="50"/>
    </location>
</feature>
<sequence>MWTPLPAGHDLLQFFAAYQLKNLYDTVVWDDGALFVAHHVLSGLVAWGGMHAGGSGGGGLGQVYAVFFMGISEVSTALLVLLANFDDELGVPGLADAFPTARIVLGAAFTVAFVFIRIAVWPWVAYLFLRDVRAALRDESDELAKARRPWLLVIGGILGALTILQFVWLAEIASRGWGEAVALM</sequence>
<dbReference type="PANTHER" id="PTHR13439">
    <property type="entry name" value="CT120 PROTEIN"/>
    <property type="match status" value="1"/>
</dbReference>
<dbReference type="EMBL" id="BRYB01001245">
    <property type="protein sequence ID" value="GMI21434.1"/>
    <property type="molecule type" value="Genomic_DNA"/>
</dbReference>
<evidence type="ECO:0000256" key="1">
    <source>
        <dbReference type="ARBA" id="ARBA00004141"/>
    </source>
</evidence>
<dbReference type="Pfam" id="PF03798">
    <property type="entry name" value="TRAM_LAG1_CLN8"/>
    <property type="match status" value="1"/>
</dbReference>